<evidence type="ECO:0000256" key="6">
    <source>
        <dbReference type="ARBA" id="ARBA00022737"/>
    </source>
</evidence>
<keyword evidence="3" id="KW-0723">Serine/threonine-protein kinase</keyword>
<keyword evidence="9" id="KW-0106">Calcium</keyword>
<evidence type="ECO:0000256" key="3">
    <source>
        <dbReference type="ARBA" id="ARBA00022527"/>
    </source>
</evidence>
<dbReference type="CDD" id="cd05117">
    <property type="entry name" value="STKc_CAMK"/>
    <property type="match status" value="1"/>
</dbReference>
<evidence type="ECO:0000256" key="2">
    <source>
        <dbReference type="ARBA" id="ARBA00012513"/>
    </source>
</evidence>
<dbReference type="EMBL" id="CAJJDP010000037">
    <property type="protein sequence ID" value="CAD8159983.1"/>
    <property type="molecule type" value="Genomic_DNA"/>
</dbReference>
<dbReference type="FunFam" id="3.30.200.20:FF:000315">
    <property type="entry name" value="Calcium-dependent protein kinase 3"/>
    <property type="match status" value="1"/>
</dbReference>
<evidence type="ECO:0000256" key="11">
    <source>
        <dbReference type="ARBA" id="ARBA00024334"/>
    </source>
</evidence>
<keyword evidence="8" id="KW-0418">Kinase</keyword>
<keyword evidence="4" id="KW-0808">Transferase</keyword>
<comment type="catalytic activity">
    <reaction evidence="13">
        <text>L-seryl-[protein] + ATP = O-phospho-L-seryl-[protein] + ADP + H(+)</text>
        <dbReference type="Rhea" id="RHEA:17989"/>
        <dbReference type="Rhea" id="RHEA-COMP:9863"/>
        <dbReference type="Rhea" id="RHEA-COMP:11604"/>
        <dbReference type="ChEBI" id="CHEBI:15378"/>
        <dbReference type="ChEBI" id="CHEBI:29999"/>
        <dbReference type="ChEBI" id="CHEBI:30616"/>
        <dbReference type="ChEBI" id="CHEBI:83421"/>
        <dbReference type="ChEBI" id="CHEBI:456216"/>
        <dbReference type="EC" id="2.7.11.1"/>
    </reaction>
</comment>
<feature type="domain" description="EF-hand" evidence="16">
    <location>
        <begin position="512"/>
        <end position="540"/>
    </location>
</feature>
<evidence type="ECO:0000259" key="15">
    <source>
        <dbReference type="PROSITE" id="PS50011"/>
    </source>
</evidence>
<feature type="binding site" evidence="14">
    <location>
        <position position="131"/>
    </location>
    <ligand>
        <name>ATP</name>
        <dbReference type="ChEBI" id="CHEBI:30616"/>
    </ligand>
</feature>
<dbReference type="InterPro" id="IPR050205">
    <property type="entry name" value="CDPK_Ser/Thr_kinases"/>
</dbReference>
<feature type="domain" description="Protein kinase" evidence="15">
    <location>
        <begin position="102"/>
        <end position="356"/>
    </location>
</feature>
<feature type="domain" description="EF-hand" evidence="16">
    <location>
        <begin position="473"/>
        <end position="508"/>
    </location>
</feature>
<dbReference type="Proteomes" id="UP000683925">
    <property type="component" value="Unassembled WGS sequence"/>
</dbReference>
<feature type="domain" description="EF-hand" evidence="16">
    <location>
        <begin position="437"/>
        <end position="472"/>
    </location>
</feature>
<evidence type="ECO:0000256" key="8">
    <source>
        <dbReference type="ARBA" id="ARBA00022777"/>
    </source>
</evidence>
<dbReference type="InterPro" id="IPR017441">
    <property type="entry name" value="Protein_kinase_ATP_BS"/>
</dbReference>
<sequence>MGNCIYKIQIDQKAQTHDQIEQKIVDEVIKDEVIQTPPLIEPKQIFTQNYEVVVQENSDSQTPNIFSSQTSNPKIKYQQDLQLSPVILVRNQKEGEMFSLHYEIIRKLGQGGFGSVYQVKHLKTNLIRAAKVIQKQAVDDEQLLISESQILKDLDHPNIVKILEIFSDAQNIYIITECLCGGELLERVRTITNYNEDIAKQYMKQILSAMVYCHNRKIVHRDLKPENILFDDKDINSNLKIIDFGASEKMISQKLTTKIGTPYFLAPEILGSNGYDEKVDVWSCGVILYILLIGKAPFRGKNQLETFQLAQKAHLNFSGQRWNNISPEGIDLIKHMIQKDPQKRISMKDALNHKWIQNQSKQSIQFDQEFFKEITKFKGYNNLRVAINQFVTVQISKKEEKYKFLQIFKSLDKNGDGLLSQQEILSGMMKVKMDKIESKLMVKEIMEKIDTDNSGRVDFTEFLTASIIQEQKFLKESLKSAFRLFDLDGNGTISRVELEEIFGGIQIDNSAWQDILAACDNNKDGLIEEDEFIALLANLE</sequence>
<evidence type="ECO:0000256" key="14">
    <source>
        <dbReference type="PROSITE-ProRule" id="PRU10141"/>
    </source>
</evidence>
<dbReference type="AlphaFoldDB" id="A0A8S1U7A8"/>
<evidence type="ECO:0000256" key="4">
    <source>
        <dbReference type="ARBA" id="ARBA00022679"/>
    </source>
</evidence>
<comment type="caution">
    <text evidence="17">The sequence shown here is derived from an EMBL/GenBank/DDBJ whole genome shotgun (WGS) entry which is preliminary data.</text>
</comment>
<dbReference type="SMART" id="SM00220">
    <property type="entry name" value="S_TKc"/>
    <property type="match status" value="1"/>
</dbReference>
<dbReference type="InterPro" id="IPR018247">
    <property type="entry name" value="EF_Hand_1_Ca_BS"/>
</dbReference>
<evidence type="ECO:0000256" key="5">
    <source>
        <dbReference type="ARBA" id="ARBA00022723"/>
    </source>
</evidence>
<dbReference type="PROSITE" id="PS00107">
    <property type="entry name" value="PROTEIN_KINASE_ATP"/>
    <property type="match status" value="1"/>
</dbReference>
<dbReference type="SMART" id="SM00054">
    <property type="entry name" value="EFh"/>
    <property type="match status" value="4"/>
</dbReference>
<dbReference type="GO" id="GO:0005524">
    <property type="term" value="F:ATP binding"/>
    <property type="evidence" value="ECO:0007669"/>
    <property type="project" value="UniProtKB-UniRule"/>
</dbReference>
<keyword evidence="5" id="KW-0479">Metal-binding</keyword>
<dbReference type="Pfam" id="PF13499">
    <property type="entry name" value="EF-hand_7"/>
    <property type="match status" value="2"/>
</dbReference>
<evidence type="ECO:0000256" key="7">
    <source>
        <dbReference type="ARBA" id="ARBA00022741"/>
    </source>
</evidence>
<keyword evidence="10 14" id="KW-0067">ATP-binding</keyword>
<dbReference type="PROSITE" id="PS00108">
    <property type="entry name" value="PROTEIN_KINASE_ST"/>
    <property type="match status" value="1"/>
</dbReference>
<feature type="domain" description="EF-hand" evidence="16">
    <location>
        <begin position="399"/>
        <end position="434"/>
    </location>
</feature>
<comment type="catalytic activity">
    <reaction evidence="12">
        <text>L-threonyl-[protein] + ATP = O-phospho-L-threonyl-[protein] + ADP + H(+)</text>
        <dbReference type="Rhea" id="RHEA:46608"/>
        <dbReference type="Rhea" id="RHEA-COMP:11060"/>
        <dbReference type="Rhea" id="RHEA-COMP:11605"/>
        <dbReference type="ChEBI" id="CHEBI:15378"/>
        <dbReference type="ChEBI" id="CHEBI:30013"/>
        <dbReference type="ChEBI" id="CHEBI:30616"/>
        <dbReference type="ChEBI" id="CHEBI:61977"/>
        <dbReference type="ChEBI" id="CHEBI:456216"/>
        <dbReference type="EC" id="2.7.11.1"/>
    </reaction>
</comment>
<keyword evidence="18" id="KW-1185">Reference proteome</keyword>
<evidence type="ECO:0000256" key="10">
    <source>
        <dbReference type="ARBA" id="ARBA00022840"/>
    </source>
</evidence>
<dbReference type="FunFam" id="1.10.510.10:FF:001606">
    <property type="entry name" value="Uncharacterized protein"/>
    <property type="match status" value="1"/>
</dbReference>
<name>A0A8S1U7A8_PAROT</name>
<organism evidence="17 18">
    <name type="scientific">Paramecium octaurelia</name>
    <dbReference type="NCBI Taxonomy" id="43137"/>
    <lineage>
        <taxon>Eukaryota</taxon>
        <taxon>Sar</taxon>
        <taxon>Alveolata</taxon>
        <taxon>Ciliophora</taxon>
        <taxon>Intramacronucleata</taxon>
        <taxon>Oligohymenophorea</taxon>
        <taxon>Peniculida</taxon>
        <taxon>Parameciidae</taxon>
        <taxon>Paramecium</taxon>
    </lineage>
</organism>
<dbReference type="PANTHER" id="PTHR24349">
    <property type="entry name" value="SERINE/THREONINE-PROTEIN KINASE"/>
    <property type="match status" value="1"/>
</dbReference>
<evidence type="ECO:0000313" key="18">
    <source>
        <dbReference type="Proteomes" id="UP000683925"/>
    </source>
</evidence>
<dbReference type="InterPro" id="IPR002048">
    <property type="entry name" value="EF_hand_dom"/>
</dbReference>
<dbReference type="OrthoDB" id="4062651at2759"/>
<dbReference type="CDD" id="cd00051">
    <property type="entry name" value="EFh"/>
    <property type="match status" value="2"/>
</dbReference>
<protein>
    <recommendedName>
        <fullName evidence="2">non-specific serine/threonine protein kinase</fullName>
        <ecNumber evidence="2">2.7.11.1</ecNumber>
    </recommendedName>
</protein>
<keyword evidence="7 14" id="KW-0547">Nucleotide-binding</keyword>
<keyword evidence="6" id="KW-0677">Repeat</keyword>
<evidence type="ECO:0000256" key="9">
    <source>
        <dbReference type="ARBA" id="ARBA00022837"/>
    </source>
</evidence>
<evidence type="ECO:0000256" key="13">
    <source>
        <dbReference type="ARBA" id="ARBA00048679"/>
    </source>
</evidence>
<comment type="cofactor">
    <cofactor evidence="1">
        <name>Mg(2+)</name>
        <dbReference type="ChEBI" id="CHEBI:18420"/>
    </cofactor>
</comment>
<evidence type="ECO:0000256" key="1">
    <source>
        <dbReference type="ARBA" id="ARBA00001946"/>
    </source>
</evidence>
<dbReference type="PROSITE" id="PS00018">
    <property type="entry name" value="EF_HAND_1"/>
    <property type="match status" value="4"/>
</dbReference>
<dbReference type="FunFam" id="1.10.238.10:FF:000003">
    <property type="entry name" value="Calmodulin A"/>
    <property type="match status" value="1"/>
</dbReference>
<reference evidence="17" key="1">
    <citation type="submission" date="2021-01" db="EMBL/GenBank/DDBJ databases">
        <authorList>
            <consortium name="Genoscope - CEA"/>
            <person name="William W."/>
        </authorList>
    </citation>
    <scope>NUCLEOTIDE SEQUENCE</scope>
</reference>
<evidence type="ECO:0000313" key="17">
    <source>
        <dbReference type="EMBL" id="CAD8159983.1"/>
    </source>
</evidence>
<comment type="similarity">
    <text evidence="11">Belongs to the protein kinase superfamily. Ser/Thr protein kinase family. CDPK subfamily.</text>
</comment>
<evidence type="ECO:0000259" key="16">
    <source>
        <dbReference type="PROSITE" id="PS50222"/>
    </source>
</evidence>
<dbReference type="OMA" id="IITECLC"/>
<gene>
    <name evidence="17" type="ORF">POCTA_138.1.T0370278</name>
</gene>
<dbReference type="InterPro" id="IPR008271">
    <property type="entry name" value="Ser/Thr_kinase_AS"/>
</dbReference>
<dbReference type="PROSITE" id="PS50222">
    <property type="entry name" value="EF_HAND_2"/>
    <property type="match status" value="4"/>
</dbReference>
<dbReference type="GO" id="GO:0004674">
    <property type="term" value="F:protein serine/threonine kinase activity"/>
    <property type="evidence" value="ECO:0007669"/>
    <property type="project" value="UniProtKB-KW"/>
</dbReference>
<dbReference type="GO" id="GO:0005509">
    <property type="term" value="F:calcium ion binding"/>
    <property type="evidence" value="ECO:0007669"/>
    <property type="project" value="InterPro"/>
</dbReference>
<dbReference type="EC" id="2.7.11.1" evidence="2"/>
<accession>A0A8S1U7A8</accession>
<evidence type="ECO:0000256" key="12">
    <source>
        <dbReference type="ARBA" id="ARBA00047899"/>
    </source>
</evidence>
<dbReference type="Pfam" id="PF00069">
    <property type="entry name" value="Pkinase"/>
    <property type="match status" value="1"/>
</dbReference>
<proteinExistence type="inferred from homology"/>
<dbReference type="InterPro" id="IPR000719">
    <property type="entry name" value="Prot_kinase_dom"/>
</dbReference>
<dbReference type="PROSITE" id="PS50011">
    <property type="entry name" value="PROTEIN_KINASE_DOM"/>
    <property type="match status" value="1"/>
</dbReference>